<dbReference type="Gene3D" id="3.30.70.100">
    <property type="match status" value="1"/>
</dbReference>
<dbReference type="Pfam" id="PF05336">
    <property type="entry name" value="rhaM"/>
    <property type="match status" value="1"/>
</dbReference>
<comment type="caution">
    <text evidence="1">The sequence shown here is derived from an EMBL/GenBank/DDBJ whole genome shotgun (WGS) entry which is preliminary data.</text>
</comment>
<reference evidence="1 2" key="1">
    <citation type="submission" date="2013-08" db="EMBL/GenBank/DDBJ databases">
        <authorList>
            <person name="Weinstock G."/>
            <person name="Sodergren E."/>
            <person name="Wylie T."/>
            <person name="Fulton L."/>
            <person name="Fulton R."/>
            <person name="Fronick C."/>
            <person name="O'Laughlin M."/>
            <person name="Godfrey J."/>
            <person name="Miner T."/>
            <person name="Herter B."/>
            <person name="Appelbaum E."/>
            <person name="Cordes M."/>
            <person name="Lek S."/>
            <person name="Wollam A."/>
            <person name="Pepin K.H."/>
            <person name="Palsikar V.B."/>
            <person name="Mitreva M."/>
            <person name="Wilson R.K."/>
        </authorList>
    </citation>
    <scope>NUCLEOTIDE SEQUENCE [LARGE SCALE GENOMIC DNA]</scope>
    <source>
        <strain evidence="1 2">ATCC 14665</strain>
    </source>
</reference>
<dbReference type="AlphaFoldDB" id="U2T7R1"/>
<dbReference type="SUPFAM" id="SSF54909">
    <property type="entry name" value="Dimeric alpha+beta barrel"/>
    <property type="match status" value="1"/>
</dbReference>
<dbReference type="PATRIC" id="fig|1358026.3.peg.46"/>
<dbReference type="GO" id="GO:0016857">
    <property type="term" value="F:racemase and epimerase activity, acting on carbohydrates and derivatives"/>
    <property type="evidence" value="ECO:0007669"/>
    <property type="project" value="InterPro"/>
</dbReference>
<accession>U2T7R1</accession>
<dbReference type="HOGENOM" id="CLU_100689_3_0_11"/>
<dbReference type="InterPro" id="IPR008000">
    <property type="entry name" value="Rham/fucose_mutarotase"/>
</dbReference>
<evidence type="ECO:0000313" key="1">
    <source>
        <dbReference type="EMBL" id="ERK73498.1"/>
    </source>
</evidence>
<dbReference type="Proteomes" id="UP000016605">
    <property type="component" value="Unassembled WGS sequence"/>
</dbReference>
<evidence type="ECO:0000313" key="2">
    <source>
        <dbReference type="Proteomes" id="UP000016605"/>
    </source>
</evidence>
<organism evidence="1 2">
    <name type="scientific">Leifsonia aquatica ATCC 14665</name>
    <dbReference type="NCBI Taxonomy" id="1358026"/>
    <lineage>
        <taxon>Bacteria</taxon>
        <taxon>Bacillati</taxon>
        <taxon>Actinomycetota</taxon>
        <taxon>Actinomycetes</taxon>
        <taxon>Micrococcales</taxon>
        <taxon>Microbacteriaceae</taxon>
        <taxon>Leifsonia</taxon>
    </lineage>
</organism>
<dbReference type="InterPro" id="IPR011008">
    <property type="entry name" value="Dimeric_a/b-barrel"/>
</dbReference>
<name>U2T7R1_LEIAQ</name>
<proteinExistence type="predicted"/>
<protein>
    <recommendedName>
        <fullName evidence="3">L-rhamnose mutarotase</fullName>
    </recommendedName>
</protein>
<sequence>MAAPYERFHRAIPAQVHQVMGESGVVSWQIFVRCDVLTHRVVADRTALKERLDLHPVNVAWQRQVAPYLIAGEEPTAPEQAGALIWDFSWPVR</sequence>
<evidence type="ECO:0008006" key="3">
    <source>
        <dbReference type="Google" id="ProtNLM"/>
    </source>
</evidence>
<gene>
    <name evidence="1" type="ORF">N136_00056</name>
</gene>
<dbReference type="EMBL" id="AWVQ01000009">
    <property type="protein sequence ID" value="ERK73498.1"/>
    <property type="molecule type" value="Genomic_DNA"/>
</dbReference>